<proteinExistence type="predicted"/>
<protein>
    <submittedName>
        <fullName evidence="2">Uncharacterized protein</fullName>
    </submittedName>
</protein>
<feature type="region of interest" description="Disordered" evidence="1">
    <location>
        <begin position="46"/>
        <end position="68"/>
    </location>
</feature>
<evidence type="ECO:0000256" key="1">
    <source>
        <dbReference type="SAM" id="MobiDB-lite"/>
    </source>
</evidence>
<comment type="caution">
    <text evidence="2">The sequence shown here is derived from an EMBL/GenBank/DDBJ whole genome shotgun (WGS) entry which is preliminary data.</text>
</comment>
<name>A0AA87ZMR7_FICCA</name>
<dbReference type="Proteomes" id="UP001187192">
    <property type="component" value="Unassembled WGS sequence"/>
</dbReference>
<dbReference type="Gramene" id="FCD_00008709-RA">
    <property type="protein sequence ID" value="FCD_00008709-RA:cds"/>
    <property type="gene ID" value="FCD_00008709"/>
</dbReference>
<reference evidence="2" key="1">
    <citation type="submission" date="2023-07" db="EMBL/GenBank/DDBJ databases">
        <title>draft genome sequence of fig (Ficus carica).</title>
        <authorList>
            <person name="Takahashi T."/>
            <person name="Nishimura K."/>
        </authorList>
    </citation>
    <scope>NUCLEOTIDE SEQUENCE</scope>
</reference>
<organism evidence="2 3">
    <name type="scientific">Ficus carica</name>
    <name type="common">Common fig</name>
    <dbReference type="NCBI Taxonomy" id="3494"/>
    <lineage>
        <taxon>Eukaryota</taxon>
        <taxon>Viridiplantae</taxon>
        <taxon>Streptophyta</taxon>
        <taxon>Embryophyta</taxon>
        <taxon>Tracheophyta</taxon>
        <taxon>Spermatophyta</taxon>
        <taxon>Magnoliopsida</taxon>
        <taxon>eudicotyledons</taxon>
        <taxon>Gunneridae</taxon>
        <taxon>Pentapetalae</taxon>
        <taxon>rosids</taxon>
        <taxon>fabids</taxon>
        <taxon>Rosales</taxon>
        <taxon>Moraceae</taxon>
        <taxon>Ficeae</taxon>
        <taxon>Ficus</taxon>
    </lineage>
</organism>
<evidence type="ECO:0000313" key="3">
    <source>
        <dbReference type="Proteomes" id="UP001187192"/>
    </source>
</evidence>
<sequence length="68" mass="7669">MCNNSFIYLYFPLRGVPQQGLSLSIVTTFFWSKDKIAVQALRSSRRSREATNQINNSDVSDISEQPAA</sequence>
<gene>
    <name evidence="2" type="ORF">TIFTF001_002436</name>
</gene>
<accession>A0AA87ZMR7</accession>
<keyword evidence="3" id="KW-1185">Reference proteome</keyword>
<feature type="compositionally biased region" description="Polar residues" evidence="1">
    <location>
        <begin position="50"/>
        <end position="68"/>
    </location>
</feature>
<dbReference type="EMBL" id="BTGU01000002">
    <property type="protein sequence ID" value="GMN29431.1"/>
    <property type="molecule type" value="Genomic_DNA"/>
</dbReference>
<dbReference type="AlphaFoldDB" id="A0AA87ZMR7"/>
<evidence type="ECO:0000313" key="2">
    <source>
        <dbReference type="EMBL" id="GMN29431.1"/>
    </source>
</evidence>